<accession>A0ABT5M7C2</accession>
<proteinExistence type="predicted"/>
<feature type="transmembrane region" description="Helical" evidence="1">
    <location>
        <begin position="107"/>
        <end position="123"/>
    </location>
</feature>
<comment type="caution">
    <text evidence="2">The sequence shown here is derived from an EMBL/GenBank/DDBJ whole genome shotgun (WGS) entry which is preliminary data.</text>
</comment>
<sequence>MKSNDSNDFIVEVFKFCLERGEFKLSDVSEKFNLGTDSSIDLIGKLIYEGAVDETNELAVYCVTEGITLEEYIKFRSGNDFKIKETKANTRNKVKIAKENVPTSQRVLALVTIAIVLVSLYFLTRTIIWLVVMAVLTFLIGYFYFIAGEKKFPHAIILSLYIVAMPVINMITPVFGEKYVQRLEVEKANRILKDMEYESIRKISMAESSVKQILKDPSSAEFSNSRLGRNGAVCGHVNSKNSFGAYAGKQRYVYNGLSMIDNGEPDFELVWEEFCQ</sequence>
<feature type="transmembrane region" description="Helical" evidence="1">
    <location>
        <begin position="154"/>
        <end position="175"/>
    </location>
</feature>
<name>A0ABT5M7C2_9GAMM</name>
<reference evidence="2 3" key="1">
    <citation type="submission" date="2023-02" db="EMBL/GenBank/DDBJ databases">
        <title>Entomopathogenic bacteria.</title>
        <authorList>
            <person name="Machado R.A."/>
        </authorList>
    </citation>
    <scope>NUCLEOTIDE SEQUENCE [LARGE SCALE GENOMIC DNA]</scope>
    <source>
        <strain evidence="2 3">XENO-7</strain>
    </source>
</reference>
<feature type="transmembrane region" description="Helical" evidence="1">
    <location>
        <begin position="129"/>
        <end position="147"/>
    </location>
</feature>
<keyword evidence="1" id="KW-0812">Transmembrane</keyword>
<keyword evidence="1" id="KW-1133">Transmembrane helix</keyword>
<keyword evidence="3" id="KW-1185">Reference proteome</keyword>
<evidence type="ECO:0000313" key="3">
    <source>
        <dbReference type="Proteomes" id="UP001214757"/>
    </source>
</evidence>
<keyword evidence="1" id="KW-0472">Membrane</keyword>
<evidence type="ECO:0000313" key="2">
    <source>
        <dbReference type="EMBL" id="MDC9623579.1"/>
    </source>
</evidence>
<dbReference type="Proteomes" id="UP001214757">
    <property type="component" value="Unassembled WGS sequence"/>
</dbReference>
<dbReference type="EMBL" id="JAQRFO010000057">
    <property type="protein sequence ID" value="MDC9623579.1"/>
    <property type="molecule type" value="Genomic_DNA"/>
</dbReference>
<dbReference type="RefSeq" id="WP_273581006.1">
    <property type="nucleotide sequence ID" value="NZ_JAQRFO010000057.1"/>
</dbReference>
<evidence type="ECO:0000256" key="1">
    <source>
        <dbReference type="SAM" id="Phobius"/>
    </source>
</evidence>
<protein>
    <submittedName>
        <fullName evidence="2">Uncharacterized protein</fullName>
    </submittedName>
</protein>
<gene>
    <name evidence="2" type="ORF">PSI22_18525</name>
</gene>
<organism evidence="2 3">
    <name type="scientific">Xenorhabdus aichiensis</name>
    <dbReference type="NCBI Taxonomy" id="3025874"/>
    <lineage>
        <taxon>Bacteria</taxon>
        <taxon>Pseudomonadati</taxon>
        <taxon>Pseudomonadota</taxon>
        <taxon>Gammaproteobacteria</taxon>
        <taxon>Enterobacterales</taxon>
        <taxon>Morganellaceae</taxon>
        <taxon>Xenorhabdus</taxon>
    </lineage>
</organism>